<dbReference type="InterPro" id="IPR058064">
    <property type="entry name" value="STM2901-like"/>
</dbReference>
<dbReference type="Pfam" id="PF26636">
    <property type="entry name" value="DUF8209"/>
    <property type="match status" value="1"/>
</dbReference>
<accession>A0A494X4J1</accession>
<reference evidence="2 3" key="1">
    <citation type="submission" date="2018-10" db="EMBL/GenBank/DDBJ databases">
        <title>Paraburkholderia sp. 7MK8-2, isolated from soil.</title>
        <authorList>
            <person name="Gao Z.-H."/>
            <person name="Qiu L.-H."/>
        </authorList>
    </citation>
    <scope>NUCLEOTIDE SEQUENCE [LARGE SCALE GENOMIC DNA]</scope>
    <source>
        <strain evidence="2 3">7MK8-2</strain>
    </source>
</reference>
<evidence type="ECO:0000256" key="1">
    <source>
        <dbReference type="SAM" id="Phobius"/>
    </source>
</evidence>
<dbReference type="Proteomes" id="UP000280434">
    <property type="component" value="Unassembled WGS sequence"/>
</dbReference>
<dbReference type="InterPro" id="IPR058522">
    <property type="entry name" value="DUF8209"/>
</dbReference>
<keyword evidence="1" id="KW-0812">Transmembrane</keyword>
<dbReference type="AlphaFoldDB" id="A0A494X4J1"/>
<comment type="caution">
    <text evidence="2">The sequence shown here is derived from an EMBL/GenBank/DDBJ whole genome shotgun (WGS) entry which is preliminary data.</text>
</comment>
<protein>
    <submittedName>
        <fullName evidence="2">Uncharacterized protein</fullName>
    </submittedName>
</protein>
<organism evidence="2 3">
    <name type="scientific">Trinickia fusca</name>
    <dbReference type="NCBI Taxonomy" id="2419777"/>
    <lineage>
        <taxon>Bacteria</taxon>
        <taxon>Pseudomonadati</taxon>
        <taxon>Pseudomonadota</taxon>
        <taxon>Betaproteobacteria</taxon>
        <taxon>Burkholderiales</taxon>
        <taxon>Burkholderiaceae</taxon>
        <taxon>Trinickia</taxon>
    </lineage>
</organism>
<dbReference type="NCBIfam" id="NF045926">
    <property type="entry name" value="STM2901_fam"/>
    <property type="match status" value="1"/>
</dbReference>
<gene>
    <name evidence="2" type="ORF">D7S89_20940</name>
</gene>
<feature type="transmembrane region" description="Helical" evidence="1">
    <location>
        <begin position="104"/>
        <end position="125"/>
    </location>
</feature>
<dbReference type="RefSeq" id="WP_121280702.1">
    <property type="nucleotide sequence ID" value="NZ_RBZV01000010.1"/>
</dbReference>
<name>A0A494X4J1_9BURK</name>
<evidence type="ECO:0000313" key="3">
    <source>
        <dbReference type="Proteomes" id="UP000280434"/>
    </source>
</evidence>
<sequence length="143" mass="15705">MSENRYRFFQHTNLSAGELFFFVTVDETEKQLGFKDLAAVSMLLLGQNDVPVAGKLGGATAGTSVISIAARKLFPLQLRHRLPTIVGIGPRGLRIAFTRSLGGFVGRAIPVIGVVMMSYDAFFIMRNTVATYNRLVKPEDKVL</sequence>
<evidence type="ECO:0000313" key="2">
    <source>
        <dbReference type="EMBL" id="RKP45290.1"/>
    </source>
</evidence>
<keyword evidence="1" id="KW-0472">Membrane</keyword>
<dbReference type="EMBL" id="RBZV01000010">
    <property type="protein sequence ID" value="RKP45290.1"/>
    <property type="molecule type" value="Genomic_DNA"/>
</dbReference>
<keyword evidence="3" id="KW-1185">Reference proteome</keyword>
<proteinExistence type="predicted"/>
<dbReference type="OrthoDB" id="8815988at2"/>
<keyword evidence="1" id="KW-1133">Transmembrane helix</keyword>